<dbReference type="InterPro" id="IPR050300">
    <property type="entry name" value="GDXG_lipolytic_enzyme"/>
</dbReference>
<keyword evidence="1 4" id="KW-0378">Hydrolase</keyword>
<dbReference type="Gene3D" id="3.40.50.1820">
    <property type="entry name" value="alpha/beta hydrolase"/>
    <property type="match status" value="1"/>
</dbReference>
<organism evidence="4 5">
    <name type="scientific">Pontivivens nitratireducens</name>
    <dbReference type="NCBI Taxonomy" id="2758038"/>
    <lineage>
        <taxon>Bacteria</taxon>
        <taxon>Pseudomonadati</taxon>
        <taxon>Pseudomonadota</taxon>
        <taxon>Alphaproteobacteria</taxon>
        <taxon>Rhodobacterales</taxon>
        <taxon>Paracoccaceae</taxon>
        <taxon>Pontivivens</taxon>
    </lineage>
</organism>
<evidence type="ECO:0000313" key="5">
    <source>
        <dbReference type="Proteomes" id="UP000500791"/>
    </source>
</evidence>
<dbReference type="PANTHER" id="PTHR48081:SF9">
    <property type="entry name" value="CARBOXYLESTERASE"/>
    <property type="match status" value="1"/>
</dbReference>
<dbReference type="KEGG" id="mon:G8E03_05680"/>
<evidence type="ECO:0000313" key="4">
    <source>
        <dbReference type="EMBL" id="QIK40297.1"/>
    </source>
</evidence>
<name>A0A6G7VKH7_9RHOB</name>
<gene>
    <name evidence="4" type="ORF">G8E03_05680</name>
</gene>
<keyword evidence="2" id="KW-0732">Signal</keyword>
<protein>
    <submittedName>
        <fullName evidence="4">Alpha/beta hydrolase</fullName>
    </submittedName>
</protein>
<dbReference type="RefSeq" id="WP_166189606.1">
    <property type="nucleotide sequence ID" value="NZ_CP049811.1"/>
</dbReference>
<dbReference type="InterPro" id="IPR049492">
    <property type="entry name" value="BD-FAE-like_dom"/>
</dbReference>
<dbReference type="InterPro" id="IPR029058">
    <property type="entry name" value="AB_hydrolase_fold"/>
</dbReference>
<reference evidence="4 5" key="1">
    <citation type="submission" date="2020-03" db="EMBL/GenBank/DDBJ databases">
        <title>Complete genome sequence of Monaibacterium sp. ALG8 with diverse plasmids.</title>
        <authorList>
            <person name="Sun C."/>
        </authorList>
    </citation>
    <scope>NUCLEOTIDE SEQUENCE [LARGE SCALE GENOMIC DNA]</scope>
    <source>
        <strain evidence="4 5">ALG8</strain>
    </source>
</reference>
<dbReference type="AlphaFoldDB" id="A0A6G7VKH7"/>
<evidence type="ECO:0000256" key="2">
    <source>
        <dbReference type="SAM" id="SignalP"/>
    </source>
</evidence>
<dbReference type="Proteomes" id="UP000500791">
    <property type="component" value="Chromosome"/>
</dbReference>
<dbReference type="Pfam" id="PF20434">
    <property type="entry name" value="BD-FAE"/>
    <property type="match status" value="1"/>
</dbReference>
<dbReference type="PROSITE" id="PS51257">
    <property type="entry name" value="PROKAR_LIPOPROTEIN"/>
    <property type="match status" value="1"/>
</dbReference>
<evidence type="ECO:0000256" key="1">
    <source>
        <dbReference type="ARBA" id="ARBA00022801"/>
    </source>
</evidence>
<feature type="signal peptide" evidence="2">
    <location>
        <begin position="1"/>
        <end position="21"/>
    </location>
</feature>
<dbReference type="SUPFAM" id="SSF53474">
    <property type="entry name" value="alpha/beta-Hydrolases"/>
    <property type="match status" value="1"/>
</dbReference>
<accession>A0A6G7VKH7</accession>
<dbReference type="EMBL" id="CP049811">
    <property type="protein sequence ID" value="QIK40297.1"/>
    <property type="molecule type" value="Genomic_DNA"/>
</dbReference>
<feature type="chain" id="PRO_5026051890" evidence="2">
    <location>
        <begin position="22"/>
        <end position="279"/>
    </location>
</feature>
<proteinExistence type="predicted"/>
<dbReference type="GO" id="GO:0016787">
    <property type="term" value="F:hydrolase activity"/>
    <property type="evidence" value="ECO:0007669"/>
    <property type="project" value="UniProtKB-KW"/>
</dbReference>
<sequence>MRRIASLFVALFAAGCSPVTILNSVSGSDMVREQRDLSYGPLERHAYDLYEPANAGVDAPLILFVHGGSWMEGSKDIYRFLGTALGDAGYPVAVVNYRLSPGTVFPGFVEDAALAADHFLQGDRPVVLMGHSAGAHIAALLAYDPRYMQAVGRSNCDFAGFVGISGPYDFLPLTQETHRVTFPEATRDDSQPINFAQGPKPPSLLLHGLADTTVHAEDTELMSAALRAAGNPVEERLYEGVGHIDIISAMSRYGYLRRAAPTFTDITTWLDEGGASGCR</sequence>
<dbReference type="PANTHER" id="PTHR48081">
    <property type="entry name" value="AB HYDROLASE SUPERFAMILY PROTEIN C4A8.06C"/>
    <property type="match status" value="1"/>
</dbReference>
<feature type="domain" description="BD-FAE-like" evidence="3">
    <location>
        <begin position="48"/>
        <end position="226"/>
    </location>
</feature>
<evidence type="ECO:0000259" key="3">
    <source>
        <dbReference type="Pfam" id="PF20434"/>
    </source>
</evidence>
<keyword evidence="5" id="KW-1185">Reference proteome</keyword>